<protein>
    <submittedName>
        <fullName evidence="2">DNA-binding protein</fullName>
    </submittedName>
</protein>
<dbReference type="SUPFAM" id="SSF47413">
    <property type="entry name" value="lambda repressor-like DNA-binding domains"/>
    <property type="match status" value="1"/>
</dbReference>
<dbReference type="PROSITE" id="PS50943">
    <property type="entry name" value="HTH_CROC1"/>
    <property type="match status" value="1"/>
</dbReference>
<reference evidence="2 3" key="1">
    <citation type="submission" date="2018-06" db="EMBL/GenBank/DDBJ databases">
        <authorList>
            <consortium name="Pathogen Informatics"/>
            <person name="Doyle S."/>
        </authorList>
    </citation>
    <scope>NUCLEOTIDE SEQUENCE [LARGE SCALE GENOMIC DNA]</scope>
    <source>
        <strain evidence="2 3">NCTC1542</strain>
    </source>
</reference>
<accession>A0A378V2X6</accession>
<gene>
    <name evidence="2" type="ORF">NCTC1542_06232</name>
</gene>
<evidence type="ECO:0000259" key="1">
    <source>
        <dbReference type="PROSITE" id="PS50943"/>
    </source>
</evidence>
<dbReference type="InterPro" id="IPR001387">
    <property type="entry name" value="Cro/C1-type_HTH"/>
</dbReference>
<proteinExistence type="predicted"/>
<dbReference type="Gene3D" id="1.10.260.40">
    <property type="entry name" value="lambda repressor-like DNA-binding domains"/>
    <property type="match status" value="1"/>
</dbReference>
<evidence type="ECO:0000313" key="2">
    <source>
        <dbReference type="EMBL" id="SUA04725.1"/>
    </source>
</evidence>
<name>A0A378V2X6_MYCFO</name>
<sequence length="181" mass="20092">MTQWSDDMHARIARAIKSARGTRSAQWLADSTATLGHPVSRAQIANYESGRKKSLDIPELVVIAAALGVPPVALLYPDLPDGEVEVLPGENLESDSAVRWFSGESDWGEENLAKLLMYARERRLSIEYVNRLASHLDAFKEGETNPDDIVLLQRMLDGVEDFSRRMREIPGSVVESRGDDA</sequence>
<organism evidence="2 3">
    <name type="scientific">Mycolicibacterium fortuitum</name>
    <name type="common">Mycobacterium fortuitum</name>
    <dbReference type="NCBI Taxonomy" id="1766"/>
    <lineage>
        <taxon>Bacteria</taxon>
        <taxon>Bacillati</taxon>
        <taxon>Actinomycetota</taxon>
        <taxon>Actinomycetes</taxon>
        <taxon>Mycobacteriales</taxon>
        <taxon>Mycobacteriaceae</taxon>
        <taxon>Mycolicibacterium</taxon>
    </lineage>
</organism>
<dbReference type="CDD" id="cd00093">
    <property type="entry name" value="HTH_XRE"/>
    <property type="match status" value="1"/>
</dbReference>
<keyword evidence="2" id="KW-0238">DNA-binding</keyword>
<dbReference type="AlphaFoldDB" id="A0A378V2X6"/>
<evidence type="ECO:0000313" key="3">
    <source>
        <dbReference type="Proteomes" id="UP000255389"/>
    </source>
</evidence>
<feature type="domain" description="HTH cro/C1-type" evidence="1">
    <location>
        <begin position="39"/>
        <end position="74"/>
    </location>
</feature>
<dbReference type="GO" id="GO:0003677">
    <property type="term" value="F:DNA binding"/>
    <property type="evidence" value="ECO:0007669"/>
    <property type="project" value="UniProtKB-KW"/>
</dbReference>
<dbReference type="Pfam" id="PF01381">
    <property type="entry name" value="HTH_3"/>
    <property type="match status" value="1"/>
</dbReference>
<dbReference type="InterPro" id="IPR010982">
    <property type="entry name" value="Lambda_DNA-bd_dom_sf"/>
</dbReference>
<dbReference type="EMBL" id="UGQY01000004">
    <property type="protein sequence ID" value="SUA04725.1"/>
    <property type="molecule type" value="Genomic_DNA"/>
</dbReference>
<dbReference type="Proteomes" id="UP000255389">
    <property type="component" value="Unassembled WGS sequence"/>
</dbReference>